<dbReference type="EMBL" id="JADLQX010000005">
    <property type="protein sequence ID" value="MBF6297607.1"/>
    <property type="molecule type" value="Genomic_DNA"/>
</dbReference>
<dbReference type="RefSeq" id="WP_195128958.1">
    <property type="nucleotide sequence ID" value="NZ_JADLQX010000005.1"/>
</dbReference>
<keyword evidence="1" id="KW-1133">Transmembrane helix</keyword>
<dbReference type="Proteomes" id="UP000702209">
    <property type="component" value="Unassembled WGS sequence"/>
</dbReference>
<gene>
    <name evidence="2" type="ORF">IU459_08620</name>
</gene>
<comment type="caution">
    <text evidence="2">The sequence shown here is derived from an EMBL/GenBank/DDBJ whole genome shotgun (WGS) entry which is preliminary data.</text>
</comment>
<feature type="transmembrane region" description="Helical" evidence="1">
    <location>
        <begin position="6"/>
        <end position="30"/>
    </location>
</feature>
<evidence type="ECO:0000313" key="2">
    <source>
        <dbReference type="EMBL" id="MBF6297607.1"/>
    </source>
</evidence>
<organism evidence="2 3">
    <name type="scientific">Nocardia amamiensis</name>
    <dbReference type="NCBI Taxonomy" id="404578"/>
    <lineage>
        <taxon>Bacteria</taxon>
        <taxon>Bacillati</taxon>
        <taxon>Actinomycetota</taxon>
        <taxon>Actinomycetes</taxon>
        <taxon>Mycobacteriales</taxon>
        <taxon>Nocardiaceae</taxon>
        <taxon>Nocardia</taxon>
    </lineage>
</organism>
<sequence>MPAELALVLTVTAAVAGLLILLFWVLPWLIDSASQLPGHTGEARERAGPHAAPRRPYLVEEAHWVTQDHIDCDVHTCAAKAAAIDVLIEAGHMKPARYFR</sequence>
<keyword evidence="3" id="KW-1185">Reference proteome</keyword>
<accession>A0ABS0CLZ1</accession>
<proteinExistence type="predicted"/>
<keyword evidence="1" id="KW-0472">Membrane</keyword>
<evidence type="ECO:0000256" key="1">
    <source>
        <dbReference type="SAM" id="Phobius"/>
    </source>
</evidence>
<keyword evidence="1" id="KW-0812">Transmembrane</keyword>
<evidence type="ECO:0000313" key="3">
    <source>
        <dbReference type="Proteomes" id="UP000702209"/>
    </source>
</evidence>
<name>A0ABS0CLZ1_9NOCA</name>
<reference evidence="2 3" key="1">
    <citation type="submission" date="2020-10" db="EMBL/GenBank/DDBJ databases">
        <title>Identification of Nocardia species via Next-generation sequencing and recognition of intraspecies genetic diversity.</title>
        <authorList>
            <person name="Li P."/>
            <person name="Li P."/>
            <person name="Lu B."/>
        </authorList>
    </citation>
    <scope>NUCLEOTIDE SEQUENCE [LARGE SCALE GENOMIC DNA]</scope>
    <source>
        <strain evidence="2 3">BJ06-0157</strain>
    </source>
</reference>
<protein>
    <submittedName>
        <fullName evidence="2">Uncharacterized protein</fullName>
    </submittedName>
</protein>